<feature type="region of interest" description="Disordered" evidence="1">
    <location>
        <begin position="60"/>
        <end position="81"/>
    </location>
</feature>
<evidence type="ECO:0000313" key="3">
    <source>
        <dbReference type="Proteomes" id="UP000553632"/>
    </source>
</evidence>
<feature type="compositionally biased region" description="Basic and acidic residues" evidence="1">
    <location>
        <begin position="72"/>
        <end position="81"/>
    </location>
</feature>
<name>A0A7J6U8P9_PEROL</name>
<reference evidence="2 3" key="1">
    <citation type="submission" date="2020-04" db="EMBL/GenBank/DDBJ databases">
        <title>Perkinsus olseni comparative genomics.</title>
        <authorList>
            <person name="Bogema D.R."/>
        </authorList>
    </citation>
    <scope>NUCLEOTIDE SEQUENCE [LARGE SCALE GENOMIC DNA]</scope>
    <source>
        <strain evidence="2 3">ATCC PRA-207</strain>
    </source>
</reference>
<feature type="non-terminal residue" evidence="2">
    <location>
        <position position="179"/>
    </location>
</feature>
<dbReference type="EMBL" id="JABANO010005105">
    <property type="protein sequence ID" value="KAF4754069.1"/>
    <property type="molecule type" value="Genomic_DNA"/>
</dbReference>
<accession>A0A7J6U8P9</accession>
<dbReference type="Proteomes" id="UP000553632">
    <property type="component" value="Unassembled WGS sequence"/>
</dbReference>
<dbReference type="AlphaFoldDB" id="A0A7J6U8P9"/>
<gene>
    <name evidence="2" type="primary">RAD50_1</name>
    <name evidence="2" type="ORF">FOZ63_006919</name>
</gene>
<keyword evidence="3" id="KW-1185">Reference proteome</keyword>
<sequence>SLLNSLQASMVERVAESRKALDTQRAEEEQAEQELLRSESLCQEQRQLLHSLEFKKSNLARTRDNASQMASDARETEREIADVERQLSAANESSTDLNRLEEIEQAIGQLLKEKSANQRELARALEAVQRLNKDSGAAAEAETVMNLRENGNQVLSRSVESLRSAMQKIIAESPGLDST</sequence>
<evidence type="ECO:0000256" key="1">
    <source>
        <dbReference type="SAM" id="MobiDB-lite"/>
    </source>
</evidence>
<feature type="non-terminal residue" evidence="2">
    <location>
        <position position="1"/>
    </location>
</feature>
<evidence type="ECO:0000313" key="2">
    <source>
        <dbReference type="EMBL" id="KAF4754069.1"/>
    </source>
</evidence>
<comment type="caution">
    <text evidence="2">The sequence shown here is derived from an EMBL/GenBank/DDBJ whole genome shotgun (WGS) entry which is preliminary data.</text>
</comment>
<proteinExistence type="predicted"/>
<organism evidence="2 3">
    <name type="scientific">Perkinsus olseni</name>
    <name type="common">Perkinsus atlanticus</name>
    <dbReference type="NCBI Taxonomy" id="32597"/>
    <lineage>
        <taxon>Eukaryota</taxon>
        <taxon>Sar</taxon>
        <taxon>Alveolata</taxon>
        <taxon>Perkinsozoa</taxon>
        <taxon>Perkinsea</taxon>
        <taxon>Perkinsida</taxon>
        <taxon>Perkinsidae</taxon>
        <taxon>Perkinsus</taxon>
    </lineage>
</organism>
<protein>
    <submittedName>
        <fullName evidence="2">DNA repair protein rad50</fullName>
    </submittedName>
</protein>